<gene>
    <name evidence="2" type="ORF">FVE85_2852</name>
</gene>
<evidence type="ECO:0000313" key="3">
    <source>
        <dbReference type="Proteomes" id="UP000324585"/>
    </source>
</evidence>
<dbReference type="PANTHER" id="PTHR11220">
    <property type="entry name" value="HEME-BINDING PROTEIN-RELATED"/>
    <property type="match status" value="1"/>
</dbReference>
<dbReference type="InterPro" id="IPR011256">
    <property type="entry name" value="Reg_factor_effector_dom_sf"/>
</dbReference>
<dbReference type="PANTHER" id="PTHR11220:SF58">
    <property type="entry name" value="SOUL HEME-BINDING FAMILY PROTEIN"/>
    <property type="match status" value="1"/>
</dbReference>
<dbReference type="InterPro" id="IPR006917">
    <property type="entry name" value="SOUL_heme-bd"/>
</dbReference>
<proteinExistence type="inferred from homology"/>
<evidence type="ECO:0000256" key="1">
    <source>
        <dbReference type="ARBA" id="ARBA00009817"/>
    </source>
</evidence>
<protein>
    <submittedName>
        <fullName evidence="2">Heme-binding-like protein</fullName>
    </submittedName>
</protein>
<sequence>MGIVFGRVSVEQPAHEVLQKFGGFEIRKYPKQVAASTDMSWDRSDDSGGAFQRLARYIGVFGTPENQARATGSASDTQEPVAMTAPVVMNPPTEQAAESVAMTAPVVMNPPKEQGAEAVAMTAPVVMEGASTTSPDGQSKGKGEMTFLLPAKYTLETAPVPTDPRVRIHEVPERTLAVKTFSGSFAKDVQESMAQQLKEELDAAKIKITGAWGGQGYNPPFTLPFLRTNEVFFPVEFSV</sequence>
<dbReference type="Proteomes" id="UP000324585">
    <property type="component" value="Unassembled WGS sequence"/>
</dbReference>
<dbReference type="AlphaFoldDB" id="A0A5J4YSY3"/>
<accession>A0A5J4YSY3</accession>
<dbReference type="Gene3D" id="3.20.80.10">
    <property type="entry name" value="Regulatory factor, effector binding domain"/>
    <property type="match status" value="2"/>
</dbReference>
<keyword evidence="3" id="KW-1185">Reference proteome</keyword>
<organism evidence="2 3">
    <name type="scientific">Porphyridium purpureum</name>
    <name type="common">Red alga</name>
    <name type="synonym">Porphyridium cruentum</name>
    <dbReference type="NCBI Taxonomy" id="35688"/>
    <lineage>
        <taxon>Eukaryota</taxon>
        <taxon>Rhodophyta</taxon>
        <taxon>Bangiophyceae</taxon>
        <taxon>Porphyridiales</taxon>
        <taxon>Porphyridiaceae</taxon>
        <taxon>Porphyridium</taxon>
    </lineage>
</organism>
<reference evidence="3" key="1">
    <citation type="journal article" date="2019" name="Nat. Commun.">
        <title>Expansion of phycobilisome linker gene families in mesophilic red algae.</title>
        <authorList>
            <person name="Lee J."/>
            <person name="Kim D."/>
            <person name="Bhattacharya D."/>
            <person name="Yoon H.S."/>
        </authorList>
    </citation>
    <scope>NUCLEOTIDE SEQUENCE [LARGE SCALE GENOMIC DNA]</scope>
    <source>
        <strain evidence="3">CCMP 1328</strain>
    </source>
</reference>
<dbReference type="OrthoDB" id="3869at2759"/>
<evidence type="ECO:0000313" key="2">
    <source>
        <dbReference type="EMBL" id="KAA8494611.1"/>
    </source>
</evidence>
<name>A0A5J4YSY3_PORPP</name>
<dbReference type="OMA" id="MPSKWSM"/>
<comment type="similarity">
    <text evidence="1">Belongs to the HEBP family.</text>
</comment>
<dbReference type="SUPFAM" id="SSF55136">
    <property type="entry name" value="Probable bacterial effector-binding domain"/>
    <property type="match status" value="1"/>
</dbReference>
<dbReference type="Pfam" id="PF04832">
    <property type="entry name" value="SOUL"/>
    <property type="match status" value="1"/>
</dbReference>
<dbReference type="EMBL" id="VRMN01000004">
    <property type="protein sequence ID" value="KAA8494611.1"/>
    <property type="molecule type" value="Genomic_DNA"/>
</dbReference>
<comment type="caution">
    <text evidence="2">The sequence shown here is derived from an EMBL/GenBank/DDBJ whole genome shotgun (WGS) entry which is preliminary data.</text>
</comment>